<organism evidence="8 9">
    <name type="scientific">Maylandia zebra</name>
    <name type="common">zebra mbuna</name>
    <dbReference type="NCBI Taxonomy" id="106582"/>
    <lineage>
        <taxon>Eukaryota</taxon>
        <taxon>Metazoa</taxon>
        <taxon>Chordata</taxon>
        <taxon>Craniata</taxon>
        <taxon>Vertebrata</taxon>
        <taxon>Euteleostomi</taxon>
        <taxon>Actinopterygii</taxon>
        <taxon>Neopterygii</taxon>
        <taxon>Teleostei</taxon>
        <taxon>Neoteleostei</taxon>
        <taxon>Acanthomorphata</taxon>
        <taxon>Ovalentaria</taxon>
        <taxon>Cichlomorphae</taxon>
        <taxon>Cichliformes</taxon>
        <taxon>Cichlidae</taxon>
        <taxon>African cichlids</taxon>
        <taxon>Pseudocrenilabrinae</taxon>
        <taxon>Haplochromini</taxon>
        <taxon>Maylandia</taxon>
        <taxon>Maylandia zebra complex</taxon>
    </lineage>
</organism>
<dbReference type="InterPro" id="IPR043136">
    <property type="entry name" value="B30.2/SPRY_sf"/>
</dbReference>
<reference evidence="8" key="2">
    <citation type="submission" date="2025-08" db="UniProtKB">
        <authorList>
            <consortium name="Ensembl"/>
        </authorList>
    </citation>
    <scope>IDENTIFICATION</scope>
</reference>
<dbReference type="InterPro" id="IPR048997">
    <property type="entry name" value="Stonustoxin-like_helical"/>
</dbReference>
<dbReference type="Pfam" id="PF18078">
    <property type="entry name" value="Thioredoxin_11"/>
    <property type="match status" value="1"/>
</dbReference>
<sequence>MASDTMTVAGLGRPFDLGMLYNALTDEPICGFTLWDDRTLQEHTVERPQRSSTFETSACDSIESRCSLLGLEPSLKASFLSGCVEVGGSGKYLTDKKTFKNQSRVTIQYQATTSLRNLSASIIGTINEPQRQIIESISATHIVTGILYGANALFAFDSEKLDSSQVKDIQGSMDALIKNIHVDGKLKVELTKEEKDLSKKFSCKFFGDFILDSNPTTFEEAMKTIAELPRILKEQGENAVPIKVWLTPLKTLGYGGAELEKDISVDSLRRIEDTLEALKEMKERCNDSLDEVVVKHFPQIKKYLQKFQKLCSDKISHLQRALKRVLPSIREGRADESSLNDVFDDLDKSPYNLGNLSKCLDYREREINIIRSFLGRMEGIKIVQNKSELDRAVLATGVNHAFCFVFTGLKDADLNLDAMANEDPWYYLNNTLDHMKEVAAIFMDLYRAYESSTQLCFLVAAIQHQNHKGATIYHYKEGRMITDHFSKPKIRDPRTIKKRSHFLWNTANNYLTLSEDNKKATCGKWQTYPDHPERFDKHTQVLCKQPLTGRHYWEVEWSAGYMLSDVGIAVAYKEIGRKGRMDDLELGCNKISWYFGVDKSESFVPLRDALYKIVSKVESFIPFVDIFYKRLVAYHDNKVRKVFSLTRLGRVGVYLDWPAGTLSFYDASSNSDKLVHLYTFETKFSESVYPGFYIYYPSNYVVRPSHSGTNVLLKYKWKRVTLNASCF</sequence>
<dbReference type="Gene3D" id="2.60.120.920">
    <property type="match status" value="1"/>
</dbReference>
<evidence type="ECO:0000256" key="3">
    <source>
        <dbReference type="ARBA" id="ARBA00022525"/>
    </source>
</evidence>
<dbReference type="GO" id="GO:0005576">
    <property type="term" value="C:extracellular region"/>
    <property type="evidence" value="ECO:0007669"/>
    <property type="project" value="UniProtKB-SubCell"/>
</dbReference>
<comment type="similarity">
    <text evidence="2">Belongs to the SNTX/VTX toxin family.</text>
</comment>
<protein>
    <submittedName>
        <fullName evidence="8">Stonustoxin subunit beta</fullName>
    </submittedName>
</protein>
<evidence type="ECO:0000256" key="5">
    <source>
        <dbReference type="ARBA" id="ARBA00022735"/>
    </source>
</evidence>
<dbReference type="Pfam" id="PF21109">
    <property type="entry name" value="Stonustoxin_helical"/>
    <property type="match status" value="1"/>
</dbReference>
<dbReference type="InterPro" id="IPR013320">
    <property type="entry name" value="ConA-like_dom_sf"/>
</dbReference>
<dbReference type="InterPro" id="IPR001870">
    <property type="entry name" value="B30.2/SPRY"/>
</dbReference>
<dbReference type="InterPro" id="IPR006574">
    <property type="entry name" value="PRY"/>
</dbReference>
<dbReference type="Pfam" id="PF24674">
    <property type="entry name" value="MACPF_SNTX"/>
    <property type="match status" value="1"/>
</dbReference>
<evidence type="ECO:0000259" key="7">
    <source>
        <dbReference type="PROSITE" id="PS50188"/>
    </source>
</evidence>
<keyword evidence="3" id="KW-0964">Secreted</keyword>
<dbReference type="Proteomes" id="UP000265160">
    <property type="component" value="LG22"/>
</dbReference>
<keyword evidence="6" id="KW-0204">Cytolysis</keyword>
<dbReference type="PROSITE" id="PS50188">
    <property type="entry name" value="B302_SPRY"/>
    <property type="match status" value="1"/>
</dbReference>
<dbReference type="GO" id="GO:0090729">
    <property type="term" value="F:toxin activity"/>
    <property type="evidence" value="ECO:0007669"/>
    <property type="project" value="UniProtKB-KW"/>
</dbReference>
<dbReference type="InterPro" id="IPR052090">
    <property type="entry name" value="Cytolytic_pore-forming_toxin"/>
</dbReference>
<dbReference type="Pfam" id="PF00622">
    <property type="entry name" value="SPRY"/>
    <property type="match status" value="1"/>
</dbReference>
<evidence type="ECO:0000256" key="6">
    <source>
        <dbReference type="ARBA" id="ARBA00022852"/>
    </source>
</evidence>
<dbReference type="Ensembl" id="ENSMZET00005031611.1">
    <property type="protein sequence ID" value="ENSMZEP00005030647.1"/>
    <property type="gene ID" value="ENSMZEG00005022787.1"/>
</dbReference>
<dbReference type="Pfam" id="PF13765">
    <property type="entry name" value="PRY"/>
    <property type="match status" value="1"/>
</dbReference>
<evidence type="ECO:0000256" key="1">
    <source>
        <dbReference type="ARBA" id="ARBA00004613"/>
    </source>
</evidence>
<evidence type="ECO:0000313" key="9">
    <source>
        <dbReference type="Proteomes" id="UP000265160"/>
    </source>
</evidence>
<evidence type="ECO:0000256" key="2">
    <source>
        <dbReference type="ARBA" id="ARBA00006480"/>
    </source>
</evidence>
<evidence type="ECO:0000256" key="4">
    <source>
        <dbReference type="ARBA" id="ARBA00022656"/>
    </source>
</evidence>
<reference evidence="8 9" key="1">
    <citation type="journal article" date="2014" name="Nature">
        <title>The genomic substrate for adaptive radiation in African cichlid fish.</title>
        <authorList>
            <person name="Brawand D."/>
            <person name="Wagner C.E."/>
            <person name="Li Y.I."/>
            <person name="Malinsky M."/>
            <person name="Keller I."/>
            <person name="Fan S."/>
            <person name="Simakov O."/>
            <person name="Ng A.Y."/>
            <person name="Lim Z.W."/>
            <person name="Bezault E."/>
            <person name="Turner-Maier J."/>
            <person name="Johnson J."/>
            <person name="Alcazar R."/>
            <person name="Noh H.J."/>
            <person name="Russell P."/>
            <person name="Aken B."/>
            <person name="Alfoldi J."/>
            <person name="Amemiya C."/>
            <person name="Azzouzi N."/>
            <person name="Baroiller J.F."/>
            <person name="Barloy-Hubler F."/>
            <person name="Berlin A."/>
            <person name="Bloomquist R."/>
            <person name="Carleton K.L."/>
            <person name="Conte M.A."/>
            <person name="D'Cotta H."/>
            <person name="Eshel O."/>
            <person name="Gaffney L."/>
            <person name="Galibert F."/>
            <person name="Gante H.F."/>
            <person name="Gnerre S."/>
            <person name="Greuter L."/>
            <person name="Guyon R."/>
            <person name="Haddad N.S."/>
            <person name="Haerty W."/>
            <person name="Harris R.M."/>
            <person name="Hofmann H.A."/>
            <person name="Hourlier T."/>
            <person name="Hulata G."/>
            <person name="Jaffe D.B."/>
            <person name="Lara M."/>
            <person name="Lee A.P."/>
            <person name="MacCallum I."/>
            <person name="Mwaiko S."/>
            <person name="Nikaido M."/>
            <person name="Nishihara H."/>
            <person name="Ozouf-Costaz C."/>
            <person name="Penman D.J."/>
            <person name="Przybylski D."/>
            <person name="Rakotomanga M."/>
            <person name="Renn S.C.P."/>
            <person name="Ribeiro F.J."/>
            <person name="Ron M."/>
            <person name="Salzburger W."/>
            <person name="Sanchez-Pulido L."/>
            <person name="Santos M.E."/>
            <person name="Searle S."/>
            <person name="Sharpe T."/>
            <person name="Swofford R."/>
            <person name="Tan F.J."/>
            <person name="Williams L."/>
            <person name="Young S."/>
            <person name="Yin S."/>
            <person name="Okada N."/>
            <person name="Kocher T.D."/>
            <person name="Miska E.A."/>
            <person name="Lander E.S."/>
            <person name="Venkatesh B."/>
            <person name="Fernald R.D."/>
            <person name="Meyer A."/>
            <person name="Ponting C.P."/>
            <person name="Streelman J.T."/>
            <person name="Lindblad-Toh K."/>
            <person name="Seehausen O."/>
            <person name="Di Palma F."/>
        </authorList>
    </citation>
    <scope>NUCLEOTIDE SEQUENCE</scope>
</reference>
<evidence type="ECO:0000313" key="8">
    <source>
        <dbReference type="Ensembl" id="ENSMZEP00005030647.1"/>
    </source>
</evidence>
<dbReference type="GO" id="GO:0031640">
    <property type="term" value="P:killing of cells of another organism"/>
    <property type="evidence" value="ECO:0007669"/>
    <property type="project" value="UniProtKB-KW"/>
</dbReference>
<dbReference type="PANTHER" id="PTHR31594:SF16">
    <property type="entry name" value="SI:CH211-281L24.3"/>
    <property type="match status" value="1"/>
</dbReference>
<dbReference type="PANTHER" id="PTHR31594">
    <property type="entry name" value="AIG1-TYPE G DOMAIN-CONTAINING PROTEIN"/>
    <property type="match status" value="1"/>
</dbReference>
<keyword evidence="4" id="KW-0800">Toxin</keyword>
<dbReference type="InterPro" id="IPR040581">
    <property type="entry name" value="Thioredoxin_11"/>
</dbReference>
<dbReference type="SMART" id="SM00589">
    <property type="entry name" value="PRY"/>
    <property type="match status" value="1"/>
</dbReference>
<dbReference type="AlphaFoldDB" id="A0A3P9D960"/>
<feature type="domain" description="B30.2/SPRY" evidence="7">
    <location>
        <begin position="480"/>
        <end position="710"/>
    </location>
</feature>
<accession>A0A3P9D960</accession>
<reference evidence="8" key="3">
    <citation type="submission" date="2025-09" db="UniProtKB">
        <authorList>
            <consortium name="Ensembl"/>
        </authorList>
    </citation>
    <scope>IDENTIFICATION</scope>
</reference>
<dbReference type="InterPro" id="IPR003877">
    <property type="entry name" value="SPRY_dom"/>
</dbReference>
<dbReference type="SUPFAM" id="SSF49899">
    <property type="entry name" value="Concanavalin A-like lectins/glucanases"/>
    <property type="match status" value="1"/>
</dbReference>
<name>A0A3P9D960_9CICH</name>
<comment type="subcellular location">
    <subcellularLocation>
        <location evidence="1">Secreted</location>
    </subcellularLocation>
</comment>
<dbReference type="InterPro" id="IPR056072">
    <property type="entry name" value="SNTX_MACPF/CDC-like_dom"/>
</dbReference>
<keyword evidence="9" id="KW-1185">Reference proteome</keyword>
<proteinExistence type="inferred from homology"/>
<keyword evidence="5" id="KW-0354">Hemolysis</keyword>
<dbReference type="GeneTree" id="ENSGT00390000014380"/>